<sequence length="1760" mass="194639">MDSDCTASVVCDRMFNPRKNKQTHIFNHSRKTITALALSPDGKYVVTGESGHMPAVRVWDVAERSQVGEFAGHKFGISCVAFSPNLKHVVSVGSQHDMVVNVWDWKTGIRAASNKISCKVTAICFNETGNCFVTVGTRNVRFWYTSSKKVHKSREAVPLHGRSGILGEQRNNFFCDVACGKGSNKEKTFCITTSGLLCEFDEKRLLDKWVELRTPQAHSLSVSEKYIFVGCANGVIRIFSADTLHYVSTLPKPHILGVNVAASMDPSHLVKHNDNAKYPAAVALTLDDKNNRLSAVYNDHSLYVWDVRDIKKIGKSWSFLYHSAPVWGIDVYPNIPDGNKSLLPAGSFITCSSDNTIRVWNINEQATSTDGTFKRNIFSELSGHDNAKTDAITVEDKKGVRCTCVDHSGQHIAAGDRSGNIHIYDFNFSEEICQIEAHDAEVLCLTYSKPETGYVLLASASRDRLIHVFNVKEDYKLMQTLDDHSSSITAVKFTVAYIHTNPDLQFIRTHHLNGKTTLYDMSVDATQKFVVAACQDRNLRIYNIASGKQKRCYKGSVSDDGTLIRVELDPAGVYATTSCSDKTICVYDFYAGECVATMLGHSELVTGIRFTHDSKHLITVSGDGCVFVWKLPIMFTQHMKERMAELGKVQKVEPAYNMLRRGTYTAMPKVIPGMPAPVPDTTDGDSVLEQLLSEPFMSSTETLLQEEGSEQTNNVSGEEVLSPNTYSSPSQPKGRWAQRVDAKGFRLKSEWEDQNAIQLSMASCMDRRRLTVEPDTLYEQKLKNSLTGDVCKESDVIAEDDIEDEDEEFLPAGLRLPQLEQQLAEDEIASGRVTKSRGSDPFICPFVRPETDGSNNSESPSTPDREVAATLAGALMNLENSEEDDEKDDDKEVIIYLPSEEESAKSENGEFCVTENVESMKMYAKRFKKVPRSSSAERKMSLESTESDSTDKMGIISVDNSDEDDEERPDTPFEEQKDEQTDDEEKEKVFLKNNYENLAEEKFETNIDQLEVTGNSYMQQLQSGRLSISTRFLTRAQQNHLRRLAAAALERDNISSDEASESEDDSLQKRQQEMARAVEETRRRLQEMGYGAGSKKKTSPEEKIPGTLRKRSGGICIVSTEPEIQVPAVTLPQDDDSMLSDNKDENELSNVKTQSTAGIGAAAAAARVVPDTLNLSIINQVDSVTKPESMPTECSAHKPDVKSLPTKIARMLPSPSSIASRQASAEIHISSSMPSLETTQSSPPQHIANKENIVDISDQSPRIQRSRSRSESGKIGMKDLKAGKFESKSETSSPTHTMTLRKRSKSQDSLDRAGTTSNRNRAARRARTERHLPPLPISKSHSAPPVGHVAVPRTRNSFSGETESSQAKRTQSYAAGTKSSLAKINQADSATSSPRTLRKKSYPLSPEHKDNDESSKTTKDSNDRFVMPPPSTNVVNKTKTTSRRSYSDPKSRNYSKARRFPPNSPKKDSRSLTISDPSSISKLLESKATGEGTAVVKPPINGTRDKTQKQTLCLAEKSKISEKCDEHMPVIAESKQEIKSPPQQLSVEDVTDNIAPLISVTTGLIIEEKAVKSVKHDKIKTDTPNTVKTGISEIQCSNNEPKAEENKSEMATAAPPLTTDVNSPTDSSVSLMTMALCTKTAEELQHVFSKAVQLHSQVLNETYPEQEKTQMLSALQSTFTTMQETLTNIEPTLTNSTPKQSPTSLLTQDEVSKLKTSIALTNGKREDPQVAEAAISLLDQYSDMLVSLVKQKIAVDNTPT</sequence>
<feature type="repeat" description="WD" evidence="1">
    <location>
        <begin position="598"/>
        <end position="631"/>
    </location>
</feature>
<dbReference type="GeneID" id="100378963"/>
<dbReference type="Pfam" id="PF24782">
    <property type="entry name" value="WD40_MABP1-WDR62_2nd"/>
    <property type="match status" value="1"/>
</dbReference>
<dbReference type="Proteomes" id="UP000694865">
    <property type="component" value="Unplaced"/>
</dbReference>
<feature type="region of interest" description="Disordered" evidence="2">
    <location>
        <begin position="1597"/>
        <end position="1625"/>
    </location>
</feature>
<feature type="repeat" description="WD" evidence="1">
    <location>
        <begin position="348"/>
        <end position="370"/>
    </location>
</feature>
<dbReference type="SUPFAM" id="SSF101908">
    <property type="entry name" value="Putative isomerase YbhE"/>
    <property type="match status" value="1"/>
</dbReference>
<evidence type="ECO:0000259" key="3">
    <source>
        <dbReference type="Pfam" id="PF24782"/>
    </source>
</evidence>
<feature type="compositionally biased region" description="Polar residues" evidence="2">
    <location>
        <begin position="710"/>
        <end position="731"/>
    </location>
</feature>
<dbReference type="PANTHER" id="PTHR44813">
    <property type="entry name" value="MITOGEN-ACTIVATED PROTEIN KINASE-BINDING PROTEIN 1"/>
    <property type="match status" value="1"/>
</dbReference>
<feature type="compositionally biased region" description="Polar residues" evidence="2">
    <location>
        <begin position="1354"/>
        <end position="1395"/>
    </location>
</feature>
<feature type="domain" description="MABP1/WDR62 second WD40" evidence="3">
    <location>
        <begin position="326"/>
        <end position="631"/>
    </location>
</feature>
<feature type="repeat" description="WD" evidence="1">
    <location>
        <begin position="70"/>
        <end position="113"/>
    </location>
</feature>
<feature type="compositionally biased region" description="Basic and acidic residues" evidence="2">
    <location>
        <begin position="1066"/>
        <end position="1086"/>
    </location>
</feature>
<dbReference type="InterPro" id="IPR055292">
    <property type="entry name" value="MABP1"/>
</dbReference>
<evidence type="ECO:0000256" key="1">
    <source>
        <dbReference type="PROSITE-ProRule" id="PRU00221"/>
    </source>
</evidence>
<evidence type="ECO:0000256" key="2">
    <source>
        <dbReference type="SAM" id="MobiDB-lite"/>
    </source>
</evidence>
<dbReference type="PANTHER" id="PTHR44813:SF1">
    <property type="entry name" value="MITOGEN-ACTIVATED PROTEIN KINASE-BINDING PROTEIN 1"/>
    <property type="match status" value="1"/>
</dbReference>
<feature type="compositionally biased region" description="Basic and acidic residues" evidence="2">
    <location>
        <begin position="1268"/>
        <end position="1289"/>
    </location>
</feature>
<dbReference type="InterPro" id="IPR015943">
    <property type="entry name" value="WD40/YVTN_repeat-like_dom_sf"/>
</dbReference>
<dbReference type="Pfam" id="PF00400">
    <property type="entry name" value="WD40"/>
    <property type="match status" value="2"/>
</dbReference>
<dbReference type="SUPFAM" id="SSF50998">
    <property type="entry name" value="Quinoprotein alcohol dehydrogenase-like"/>
    <property type="match status" value="1"/>
</dbReference>
<feature type="compositionally biased region" description="Basic and acidic residues" evidence="2">
    <location>
        <begin position="1406"/>
        <end position="1423"/>
    </location>
</feature>
<feature type="region of interest" description="Disordered" evidence="2">
    <location>
        <begin position="702"/>
        <end position="738"/>
    </location>
</feature>
<feature type="compositionally biased region" description="Polar residues" evidence="2">
    <location>
        <begin position="1471"/>
        <end position="1481"/>
    </location>
</feature>
<dbReference type="PROSITE" id="PS50082">
    <property type="entry name" value="WD_REPEATS_2"/>
    <property type="match status" value="3"/>
</dbReference>
<protein>
    <submittedName>
        <fullName evidence="5">Mitogen-activated protein kinase-binding protein 1-like</fullName>
    </submittedName>
</protein>
<name>A0ABM0M972_SACKO</name>
<evidence type="ECO:0000313" key="4">
    <source>
        <dbReference type="Proteomes" id="UP000694865"/>
    </source>
</evidence>
<evidence type="ECO:0000313" key="5">
    <source>
        <dbReference type="RefSeq" id="XP_006816563.1"/>
    </source>
</evidence>
<feature type="region of interest" description="Disordered" evidence="2">
    <location>
        <begin position="928"/>
        <end position="988"/>
    </location>
</feature>
<keyword evidence="1" id="KW-0853">WD repeat</keyword>
<dbReference type="InterPro" id="IPR056162">
    <property type="entry name" value="WD40_MABP1-WDR62_2nd"/>
</dbReference>
<dbReference type="Gene3D" id="2.130.10.10">
    <property type="entry name" value="YVTN repeat-like/Quinoprotein amine dehydrogenase"/>
    <property type="match status" value="3"/>
</dbReference>
<dbReference type="InterPro" id="IPR001680">
    <property type="entry name" value="WD40_rpt"/>
</dbReference>
<gene>
    <name evidence="5" type="primary">LOC100378963</name>
</gene>
<reference evidence="5" key="1">
    <citation type="submission" date="2025-08" db="UniProtKB">
        <authorList>
            <consortium name="RefSeq"/>
        </authorList>
    </citation>
    <scope>IDENTIFICATION</scope>
    <source>
        <tissue evidence="5">Testes</tissue>
    </source>
</reference>
<dbReference type="SMART" id="SM00320">
    <property type="entry name" value="WD40"/>
    <property type="match status" value="11"/>
</dbReference>
<dbReference type="PROSITE" id="PS50294">
    <property type="entry name" value="WD_REPEATS_REGION"/>
    <property type="match status" value="1"/>
</dbReference>
<organism evidence="4 5">
    <name type="scientific">Saccoglossus kowalevskii</name>
    <name type="common">Acorn worm</name>
    <dbReference type="NCBI Taxonomy" id="10224"/>
    <lineage>
        <taxon>Eukaryota</taxon>
        <taxon>Metazoa</taxon>
        <taxon>Hemichordata</taxon>
        <taxon>Enteropneusta</taxon>
        <taxon>Harrimaniidae</taxon>
        <taxon>Saccoglossus</taxon>
    </lineage>
</organism>
<feature type="region of interest" description="Disordered" evidence="2">
    <location>
        <begin position="1053"/>
        <end position="1108"/>
    </location>
</feature>
<feature type="compositionally biased region" description="Basic and acidic residues" evidence="2">
    <location>
        <begin position="969"/>
        <end position="979"/>
    </location>
</feature>
<accession>A0ABM0M972</accession>
<dbReference type="InterPro" id="IPR011047">
    <property type="entry name" value="Quinoprotein_ADH-like_sf"/>
</dbReference>
<keyword evidence="4" id="KW-1185">Reference proteome</keyword>
<dbReference type="RefSeq" id="XP_006816563.1">
    <property type="nucleotide sequence ID" value="XM_006816500.1"/>
</dbReference>
<proteinExistence type="predicted"/>
<feature type="region of interest" description="Disordered" evidence="2">
    <location>
        <begin position="1250"/>
        <end position="1507"/>
    </location>
</feature>